<organism evidence="2 3">
    <name type="scientific">Parashewanella spongiae</name>
    <dbReference type="NCBI Taxonomy" id="342950"/>
    <lineage>
        <taxon>Bacteria</taxon>
        <taxon>Pseudomonadati</taxon>
        <taxon>Pseudomonadota</taxon>
        <taxon>Gammaproteobacteria</taxon>
        <taxon>Alteromonadales</taxon>
        <taxon>Shewanellaceae</taxon>
        <taxon>Parashewanella</taxon>
    </lineage>
</organism>
<protein>
    <submittedName>
        <fullName evidence="2">Uncharacterized protein</fullName>
    </submittedName>
</protein>
<comment type="caution">
    <text evidence="2">The sequence shown here is derived from an EMBL/GenBank/DDBJ whole genome shotgun (WGS) entry which is preliminary data.</text>
</comment>
<feature type="transmembrane region" description="Helical" evidence="1">
    <location>
        <begin position="6"/>
        <end position="26"/>
    </location>
</feature>
<evidence type="ECO:0000313" key="3">
    <source>
        <dbReference type="Proteomes" id="UP000273022"/>
    </source>
</evidence>
<keyword evidence="3" id="KW-1185">Reference proteome</keyword>
<dbReference type="EMBL" id="QYYH01000100">
    <property type="protein sequence ID" value="RJY10586.1"/>
    <property type="molecule type" value="Genomic_DNA"/>
</dbReference>
<evidence type="ECO:0000313" key="2">
    <source>
        <dbReference type="EMBL" id="RJY10586.1"/>
    </source>
</evidence>
<keyword evidence="1" id="KW-1133">Transmembrane helix</keyword>
<dbReference type="AlphaFoldDB" id="A0A3A6T817"/>
<sequence>MLDKTIYKLFSILLLIIMSFAIGHFVSSHFKSVYINSAQPINQQTYISNTHSVTQSNKNTVEFSYISSLSIHSVHANDEPSSHNLFEAQKPNLEAFMALLHLVTDMEHVSTFSWRYISVLQFSEANTYPIYELISEVLTPPIPLLMVGYQVNFGQQLDWPLEHEHNSSRLSNWKDSNLIYRFIQQT</sequence>
<accession>A0A3A6T817</accession>
<name>A0A3A6T817_9GAMM</name>
<proteinExistence type="predicted"/>
<keyword evidence="1" id="KW-0812">Transmembrane</keyword>
<evidence type="ECO:0000256" key="1">
    <source>
        <dbReference type="SAM" id="Phobius"/>
    </source>
</evidence>
<reference evidence="2 3" key="1">
    <citation type="submission" date="2018-09" db="EMBL/GenBank/DDBJ databases">
        <title>Phylogeny of the Shewanellaceae, and recommendation for two new genera, Pseudoshewanella and Parashewanella.</title>
        <authorList>
            <person name="Wang G."/>
        </authorList>
    </citation>
    <scope>NUCLEOTIDE SEQUENCE [LARGE SCALE GENOMIC DNA]</scope>
    <source>
        <strain evidence="2 3">KCTC 22492</strain>
    </source>
</reference>
<keyword evidence="1" id="KW-0472">Membrane</keyword>
<gene>
    <name evidence="2" type="ORF">D5R81_14395</name>
</gene>
<dbReference type="Proteomes" id="UP000273022">
    <property type="component" value="Unassembled WGS sequence"/>
</dbReference>